<dbReference type="AlphaFoldDB" id="A0A0D0L8E5"/>
<feature type="transmembrane region" description="Helical" evidence="6">
    <location>
        <begin position="140"/>
        <end position="163"/>
    </location>
</feature>
<gene>
    <name evidence="8" type="ORF">RU08_00960</name>
</gene>
<comment type="caution">
    <text evidence="8">The sequence shown here is derived from an EMBL/GenBank/DDBJ whole genome shotgun (WGS) entry which is preliminary data.</text>
</comment>
<protein>
    <submittedName>
        <fullName evidence="8">Pilus assembly protein</fullName>
    </submittedName>
</protein>
<evidence type="ECO:0000256" key="3">
    <source>
        <dbReference type="ARBA" id="ARBA00022692"/>
    </source>
</evidence>
<accession>A0A0D0L8E5</accession>
<keyword evidence="5 6" id="KW-0472">Membrane</keyword>
<keyword evidence="2" id="KW-1003">Cell membrane</keyword>
<dbReference type="Pfam" id="PF00482">
    <property type="entry name" value="T2SSF"/>
    <property type="match status" value="1"/>
</dbReference>
<evidence type="ECO:0000313" key="9">
    <source>
        <dbReference type="Proteomes" id="UP000032068"/>
    </source>
</evidence>
<reference evidence="8 9" key="1">
    <citation type="submission" date="2014-12" db="EMBL/GenBank/DDBJ databases">
        <title>16Stimator: statistical estimation of ribosomal gene copy numbers from draft genome assemblies.</title>
        <authorList>
            <person name="Perisin M.A."/>
            <person name="Vetter M."/>
            <person name="Gilbert J.A."/>
            <person name="Bergelson J."/>
        </authorList>
    </citation>
    <scope>NUCLEOTIDE SEQUENCE [LARGE SCALE GENOMIC DNA]</scope>
    <source>
        <strain evidence="8 9">MEJ086</strain>
    </source>
</reference>
<dbReference type="RefSeq" id="WP_042551917.1">
    <property type="nucleotide sequence ID" value="NZ_JXQW01000002.1"/>
</dbReference>
<name>A0A0D0L8E5_9PSED</name>
<evidence type="ECO:0000313" key="8">
    <source>
        <dbReference type="EMBL" id="KIQ06316.1"/>
    </source>
</evidence>
<keyword evidence="3 6" id="KW-0812">Transmembrane</keyword>
<evidence type="ECO:0000256" key="1">
    <source>
        <dbReference type="ARBA" id="ARBA00004651"/>
    </source>
</evidence>
<evidence type="ECO:0000256" key="4">
    <source>
        <dbReference type="ARBA" id="ARBA00022989"/>
    </source>
</evidence>
<dbReference type="PANTHER" id="PTHR35007">
    <property type="entry name" value="INTEGRAL MEMBRANE PROTEIN-RELATED"/>
    <property type="match status" value="1"/>
</dbReference>
<dbReference type="PANTHER" id="PTHR35007:SF2">
    <property type="entry name" value="PILUS ASSEMBLE PROTEIN"/>
    <property type="match status" value="1"/>
</dbReference>
<evidence type="ECO:0000256" key="6">
    <source>
        <dbReference type="SAM" id="Phobius"/>
    </source>
</evidence>
<evidence type="ECO:0000256" key="2">
    <source>
        <dbReference type="ARBA" id="ARBA00022475"/>
    </source>
</evidence>
<dbReference type="EMBL" id="JXQW01000002">
    <property type="protein sequence ID" value="KIQ06316.1"/>
    <property type="molecule type" value="Genomic_DNA"/>
</dbReference>
<keyword evidence="4 6" id="KW-1133">Transmembrane helix</keyword>
<dbReference type="Proteomes" id="UP000032068">
    <property type="component" value="Unassembled WGS sequence"/>
</dbReference>
<feature type="domain" description="Type II secretion system protein GspF" evidence="7">
    <location>
        <begin position="182"/>
        <end position="309"/>
    </location>
</feature>
<evidence type="ECO:0000256" key="5">
    <source>
        <dbReference type="ARBA" id="ARBA00023136"/>
    </source>
</evidence>
<dbReference type="GO" id="GO:0005886">
    <property type="term" value="C:plasma membrane"/>
    <property type="evidence" value="ECO:0007669"/>
    <property type="project" value="UniProtKB-SubCell"/>
</dbReference>
<feature type="transmembrane region" description="Helical" evidence="6">
    <location>
        <begin position="12"/>
        <end position="28"/>
    </location>
</feature>
<organism evidence="8 9">
    <name type="scientific">Pseudomonas fulva</name>
    <dbReference type="NCBI Taxonomy" id="47880"/>
    <lineage>
        <taxon>Bacteria</taxon>
        <taxon>Pseudomonadati</taxon>
        <taxon>Pseudomonadota</taxon>
        <taxon>Gammaproteobacteria</taxon>
        <taxon>Pseudomonadales</taxon>
        <taxon>Pseudomonadaceae</taxon>
        <taxon>Pseudomonas</taxon>
    </lineage>
</organism>
<proteinExistence type="predicted"/>
<evidence type="ECO:0000259" key="7">
    <source>
        <dbReference type="Pfam" id="PF00482"/>
    </source>
</evidence>
<dbReference type="OrthoDB" id="9810662at2"/>
<feature type="transmembrane region" description="Helical" evidence="6">
    <location>
        <begin position="110"/>
        <end position="134"/>
    </location>
</feature>
<dbReference type="InterPro" id="IPR018076">
    <property type="entry name" value="T2SS_GspF_dom"/>
</dbReference>
<feature type="transmembrane region" description="Helical" evidence="6">
    <location>
        <begin position="295"/>
        <end position="315"/>
    </location>
</feature>
<comment type="subcellular location">
    <subcellularLocation>
        <location evidence="1">Cell membrane</location>
        <topology evidence="1">Multi-pass membrane protein</topology>
    </subcellularLocation>
</comment>
<sequence length="323" mass="34767">MTNWLDDPLASVALAILLAGIGLLLIALHQRSRPAALRERLLPGSQRSSPALGAAQVNDILRQQGMQLPPRLQALLLPVARVGETLAGTDQDRQKLRRLLSMAGLRNREALGLLLAGKYALGLLLAGIVLFGVLEPGSRLGLNGLAGGLIALFVGTTLPEVWLKLRSAQRGERLERSLPDGLDLMVICAEAGLPLGRVLQVVSKELTLSAPELADELRYTYAELQILSDRPRALLNLAERTGAKGIESMVATLIQAERYGTPLSQALRTISEESRKTLILTLEERAGKLPAQLSVPLMTLILPPIVAMMGAPAMVRIVRLLSQ</sequence>